<evidence type="ECO:0000256" key="3">
    <source>
        <dbReference type="ARBA" id="ARBA00022723"/>
    </source>
</evidence>
<dbReference type="InterPro" id="IPR040442">
    <property type="entry name" value="Pyrv_kinase-like_dom_sf"/>
</dbReference>
<dbReference type="SUPFAM" id="SSF51621">
    <property type="entry name" value="Phosphoenolpyruvate/pyruvate domain"/>
    <property type="match status" value="1"/>
</dbReference>
<dbReference type="PIRSF" id="PIRSF015582">
    <property type="entry name" value="Cit_lyase_B"/>
    <property type="match status" value="1"/>
</dbReference>
<reference evidence="7" key="1">
    <citation type="journal article" date="2019" name="Int. J. Syst. Evol. Microbiol.">
        <title>The Global Catalogue of Microorganisms (GCM) 10K type strain sequencing project: providing services to taxonomists for standard genome sequencing and annotation.</title>
        <authorList>
            <consortium name="The Broad Institute Genomics Platform"/>
            <consortium name="The Broad Institute Genome Sequencing Center for Infectious Disease"/>
            <person name="Wu L."/>
            <person name="Ma J."/>
        </authorList>
    </citation>
    <scope>NUCLEOTIDE SEQUENCE [LARGE SCALE GENOMIC DNA]</scope>
    <source>
        <strain evidence="7">CGMCC 4.1415</strain>
    </source>
</reference>
<dbReference type="PANTHER" id="PTHR32308">
    <property type="entry name" value="LYASE BETA SUBUNIT, PUTATIVE (AFU_ORTHOLOGUE AFUA_4G13030)-RELATED"/>
    <property type="match status" value="1"/>
</dbReference>
<dbReference type="InterPro" id="IPR005000">
    <property type="entry name" value="Aldolase/citrate-lyase_domain"/>
</dbReference>
<keyword evidence="7" id="KW-1185">Reference proteome</keyword>
<evidence type="ECO:0000256" key="1">
    <source>
        <dbReference type="ARBA" id="ARBA00001946"/>
    </source>
</evidence>
<keyword evidence="6" id="KW-0456">Lyase</keyword>
<evidence type="ECO:0000256" key="4">
    <source>
        <dbReference type="ARBA" id="ARBA00022842"/>
    </source>
</evidence>
<comment type="cofactor">
    <cofactor evidence="1">
        <name>Mg(2+)</name>
        <dbReference type="ChEBI" id="CHEBI:18420"/>
    </cofactor>
</comment>
<evidence type="ECO:0000313" key="7">
    <source>
        <dbReference type="Proteomes" id="UP001596016"/>
    </source>
</evidence>
<evidence type="ECO:0000256" key="2">
    <source>
        <dbReference type="ARBA" id="ARBA00005568"/>
    </source>
</evidence>
<comment type="caution">
    <text evidence="6">The sequence shown here is derived from an EMBL/GenBank/DDBJ whole genome shotgun (WGS) entry which is preliminary data.</text>
</comment>
<name>A0ABW0H140_9HYPH</name>
<dbReference type="GO" id="GO:0016829">
    <property type="term" value="F:lyase activity"/>
    <property type="evidence" value="ECO:0007669"/>
    <property type="project" value="UniProtKB-KW"/>
</dbReference>
<accession>A0ABW0H140</accession>
<sequence length="293" mass="31712">MTQSQIRPRRSVLYTPAANDRALSKIGRLSCDVIVIDLEDSVAPSEKAAARQKLATIFSARPQHVEMAVRINALSGTWGADDLAAAISCKPDAILLPKVKTPHDILEAGKLLDRADKDMKIALWAMIETPKGLLNSATIAELGCDPASRLTCFVAGTNDLAKETGVTLADDRRYFLPWLMQMVLAARAGGLDLIDGVYNDFYDVEGFARECRQAANMGFDGKSLIHPAQIEAANIAFAPSAEALVEARAIVDIFARSENQKKGVVALNGRMVERLHLAQAKKCLAKATAVNRK</sequence>
<evidence type="ECO:0000259" key="5">
    <source>
        <dbReference type="Pfam" id="PF03328"/>
    </source>
</evidence>
<dbReference type="PANTHER" id="PTHR32308:SF10">
    <property type="entry name" value="CITRATE LYASE SUBUNIT BETA"/>
    <property type="match status" value="1"/>
</dbReference>
<comment type="similarity">
    <text evidence="2">Belongs to the HpcH/HpaI aldolase family.</text>
</comment>
<dbReference type="EMBL" id="JBHSLL010000062">
    <property type="protein sequence ID" value="MFC5387699.1"/>
    <property type="molecule type" value="Genomic_DNA"/>
</dbReference>
<proteinExistence type="inferred from homology"/>
<feature type="domain" description="HpcH/HpaI aldolase/citrate lyase" evidence="5">
    <location>
        <begin position="10"/>
        <end position="227"/>
    </location>
</feature>
<dbReference type="Proteomes" id="UP001596016">
    <property type="component" value="Unassembled WGS sequence"/>
</dbReference>
<dbReference type="Gene3D" id="3.20.20.60">
    <property type="entry name" value="Phosphoenolpyruvate-binding domains"/>
    <property type="match status" value="1"/>
</dbReference>
<gene>
    <name evidence="6" type="ORF">ACFPLB_17200</name>
</gene>
<evidence type="ECO:0000313" key="6">
    <source>
        <dbReference type="EMBL" id="MFC5387699.1"/>
    </source>
</evidence>
<dbReference type="InterPro" id="IPR011206">
    <property type="entry name" value="Citrate_lyase_beta/mcl1/mcl2"/>
</dbReference>
<keyword evidence="4" id="KW-0460">Magnesium</keyword>
<dbReference type="InterPro" id="IPR015813">
    <property type="entry name" value="Pyrv/PenolPyrv_kinase-like_dom"/>
</dbReference>
<protein>
    <submittedName>
        <fullName evidence="6">HpcH/HpaI aldolase/citrate lyase family protein</fullName>
    </submittedName>
</protein>
<organism evidence="6 7">
    <name type="scientific">Aquamicrobium segne</name>
    <dbReference type="NCBI Taxonomy" id="469547"/>
    <lineage>
        <taxon>Bacteria</taxon>
        <taxon>Pseudomonadati</taxon>
        <taxon>Pseudomonadota</taxon>
        <taxon>Alphaproteobacteria</taxon>
        <taxon>Hyphomicrobiales</taxon>
        <taxon>Phyllobacteriaceae</taxon>
        <taxon>Aquamicrobium</taxon>
    </lineage>
</organism>
<dbReference type="Pfam" id="PF03328">
    <property type="entry name" value="HpcH_HpaI"/>
    <property type="match status" value="1"/>
</dbReference>
<keyword evidence="3" id="KW-0479">Metal-binding</keyword>
<dbReference type="RefSeq" id="WP_378231962.1">
    <property type="nucleotide sequence ID" value="NZ_JBHSLL010000062.1"/>
</dbReference>